<reference evidence="1 2" key="1">
    <citation type="submission" date="2024-07" db="EMBL/GenBank/DDBJ databases">
        <authorList>
            <person name="Akdeniz Z."/>
        </authorList>
    </citation>
    <scope>NUCLEOTIDE SEQUENCE [LARGE SCALE GENOMIC DNA]</scope>
</reference>
<organism evidence="1 2">
    <name type="scientific">Hexamita inflata</name>
    <dbReference type="NCBI Taxonomy" id="28002"/>
    <lineage>
        <taxon>Eukaryota</taxon>
        <taxon>Metamonada</taxon>
        <taxon>Diplomonadida</taxon>
        <taxon>Hexamitidae</taxon>
        <taxon>Hexamitinae</taxon>
        <taxon>Hexamita</taxon>
    </lineage>
</organism>
<comment type="caution">
    <text evidence="1">The sequence shown here is derived from an EMBL/GenBank/DDBJ whole genome shotgun (WGS) entry which is preliminary data.</text>
</comment>
<proteinExistence type="predicted"/>
<sequence length="108" mass="12180">MRTQKYTSIVVEFLVLTDGSQDVVWNKTLGSFVVLAGLGFFEDFFNNLLENSGHVDWSIRRDTVCITAFLEVTVDTTDWEDDASTCGSGFRFLIECHLTERGGVLLDF</sequence>
<dbReference type="EMBL" id="CAXDID020000079">
    <property type="protein sequence ID" value="CAL6017634.1"/>
    <property type="molecule type" value="Genomic_DNA"/>
</dbReference>
<evidence type="ECO:0000313" key="2">
    <source>
        <dbReference type="Proteomes" id="UP001642409"/>
    </source>
</evidence>
<dbReference type="Proteomes" id="UP001642409">
    <property type="component" value="Unassembled WGS sequence"/>
</dbReference>
<gene>
    <name evidence="1" type="ORF">HINF_LOCUS26078</name>
</gene>
<accession>A0ABP1IJU8</accession>
<protein>
    <submittedName>
        <fullName evidence="1">Uncharacterized protein</fullName>
    </submittedName>
</protein>
<name>A0ABP1IJU8_9EUKA</name>
<keyword evidence="2" id="KW-1185">Reference proteome</keyword>
<evidence type="ECO:0000313" key="1">
    <source>
        <dbReference type="EMBL" id="CAL6017634.1"/>
    </source>
</evidence>